<protein>
    <recommendedName>
        <fullName evidence="3">ParB/Sulfiredoxin domain-containing protein</fullName>
    </recommendedName>
</protein>
<dbReference type="SUPFAM" id="SSF110849">
    <property type="entry name" value="ParB/Sulfiredoxin"/>
    <property type="match status" value="1"/>
</dbReference>
<reference evidence="1 2" key="1">
    <citation type="submission" date="2018-11" db="EMBL/GenBank/DDBJ databases">
        <title>Genome sequencing of Paenibacillus sp. KCOM 3021 (= ChDC PVNT-B20).</title>
        <authorList>
            <person name="Kook J.-K."/>
            <person name="Park S.-N."/>
            <person name="Lim Y.K."/>
        </authorList>
    </citation>
    <scope>NUCLEOTIDE SEQUENCE [LARGE SCALE GENOMIC DNA]</scope>
    <source>
        <strain evidence="1 2">KCOM 3021</strain>
    </source>
</reference>
<dbReference type="Proteomes" id="UP000267017">
    <property type="component" value="Unassembled WGS sequence"/>
</dbReference>
<sequence>MPSKDILFTVLLDKKQYDKVSQESKAAQLGLIGGRVLIQCEITLDLSFNVLEGDDMGIIAFQVEFLAAKKAADFANQEKQKVVGRSISPAAPAVAAPKRRLPKSPMKIYSIQIPYEFFPPREEKILRAVEYYEEHGEFDQKILLEKGNDGWVLRDGYSRYLAAKRLGLDEADVGLYGGRMKPAGTPSIPPRGEASFWIPVVLS</sequence>
<dbReference type="InterPro" id="IPR036086">
    <property type="entry name" value="ParB/Sulfiredoxin_sf"/>
</dbReference>
<proteinExistence type="predicted"/>
<dbReference type="OrthoDB" id="2887617at2"/>
<dbReference type="EMBL" id="RRCN01000001">
    <property type="protein sequence ID" value="RRJ62943.1"/>
    <property type="molecule type" value="Genomic_DNA"/>
</dbReference>
<keyword evidence="2" id="KW-1185">Reference proteome</keyword>
<dbReference type="Gene3D" id="3.90.1530.10">
    <property type="entry name" value="Conserved hypothetical protein from pyrococcus furiosus pfu- 392566-001, ParB domain"/>
    <property type="match status" value="1"/>
</dbReference>
<dbReference type="AlphaFoldDB" id="A0A3P3U2Z9"/>
<name>A0A3P3U2Z9_9BACL</name>
<evidence type="ECO:0000313" key="2">
    <source>
        <dbReference type="Proteomes" id="UP000267017"/>
    </source>
</evidence>
<evidence type="ECO:0000313" key="1">
    <source>
        <dbReference type="EMBL" id="RRJ62943.1"/>
    </source>
</evidence>
<comment type="caution">
    <text evidence="1">The sequence shown here is derived from an EMBL/GenBank/DDBJ whole genome shotgun (WGS) entry which is preliminary data.</text>
</comment>
<gene>
    <name evidence="1" type="ORF">EHV15_08410</name>
</gene>
<organism evidence="1 2">
    <name type="scientific">Paenibacillus oralis</name>
    <dbReference type="NCBI Taxonomy" id="2490856"/>
    <lineage>
        <taxon>Bacteria</taxon>
        <taxon>Bacillati</taxon>
        <taxon>Bacillota</taxon>
        <taxon>Bacilli</taxon>
        <taxon>Bacillales</taxon>
        <taxon>Paenibacillaceae</taxon>
        <taxon>Paenibacillus</taxon>
    </lineage>
</organism>
<dbReference type="RefSeq" id="WP_128630822.1">
    <property type="nucleotide sequence ID" value="NZ_RRCN01000001.1"/>
</dbReference>
<evidence type="ECO:0008006" key="3">
    <source>
        <dbReference type="Google" id="ProtNLM"/>
    </source>
</evidence>
<accession>A0A3P3U2Z9</accession>